<proteinExistence type="inferred from homology"/>
<feature type="transmembrane region" description="Helical" evidence="7">
    <location>
        <begin position="36"/>
        <end position="58"/>
    </location>
</feature>
<dbReference type="PANTHER" id="PTHR11403">
    <property type="entry name" value="CYTOCHROME C OXIDASE SUBUNIT III"/>
    <property type="match status" value="1"/>
</dbReference>
<keyword evidence="6 7" id="KW-0472">Membrane</keyword>
<reference evidence="9" key="1">
    <citation type="submission" date="2018-05" db="EMBL/GenBank/DDBJ databases">
        <authorList>
            <person name="Lanie J.A."/>
            <person name="Ng W.-L."/>
            <person name="Kazmierczak K.M."/>
            <person name="Andrzejewski T.M."/>
            <person name="Davidsen T.M."/>
            <person name="Wayne K.J."/>
            <person name="Tettelin H."/>
            <person name="Glass J.I."/>
            <person name="Rusch D."/>
            <person name="Podicherti R."/>
            <person name="Tsui H.-C.T."/>
            <person name="Winkler M.E."/>
        </authorList>
    </citation>
    <scope>NUCLEOTIDE SEQUENCE</scope>
</reference>
<evidence type="ECO:0000313" key="9">
    <source>
        <dbReference type="EMBL" id="SVA04910.1"/>
    </source>
</evidence>
<dbReference type="GO" id="GO:0005886">
    <property type="term" value="C:plasma membrane"/>
    <property type="evidence" value="ECO:0007669"/>
    <property type="project" value="UniProtKB-SubCell"/>
</dbReference>
<organism evidence="9">
    <name type="scientific">marine metagenome</name>
    <dbReference type="NCBI Taxonomy" id="408172"/>
    <lineage>
        <taxon>unclassified sequences</taxon>
        <taxon>metagenomes</taxon>
        <taxon>ecological metagenomes</taxon>
    </lineage>
</organism>
<dbReference type="GO" id="GO:0004129">
    <property type="term" value="F:cytochrome-c oxidase activity"/>
    <property type="evidence" value="ECO:0007669"/>
    <property type="project" value="InterPro"/>
</dbReference>
<dbReference type="SUPFAM" id="SSF81452">
    <property type="entry name" value="Cytochrome c oxidase subunit III-like"/>
    <property type="match status" value="1"/>
</dbReference>
<evidence type="ECO:0000256" key="4">
    <source>
        <dbReference type="ARBA" id="ARBA00022692"/>
    </source>
</evidence>
<keyword evidence="3" id="KW-1003">Cell membrane</keyword>
<dbReference type="InterPro" id="IPR000298">
    <property type="entry name" value="Cyt_c_oxidase-like_su3"/>
</dbReference>
<dbReference type="Pfam" id="PF00510">
    <property type="entry name" value="COX3"/>
    <property type="match status" value="1"/>
</dbReference>
<feature type="transmembrane region" description="Helical" evidence="7">
    <location>
        <begin position="152"/>
        <end position="171"/>
    </location>
</feature>
<dbReference type="InterPro" id="IPR013833">
    <property type="entry name" value="Cyt_c_oxidase_su3_a-hlx"/>
</dbReference>
<feature type="domain" description="Heme-copper oxidase subunit III family profile" evidence="8">
    <location>
        <begin position="1"/>
        <end position="173"/>
    </location>
</feature>
<evidence type="ECO:0000256" key="6">
    <source>
        <dbReference type="ARBA" id="ARBA00023136"/>
    </source>
</evidence>
<gene>
    <name evidence="9" type="ORF">METZ01_LOCUS57764</name>
</gene>
<name>A0A381SLI2_9ZZZZ</name>
<dbReference type="AlphaFoldDB" id="A0A381SLI2"/>
<dbReference type="InterPro" id="IPR024791">
    <property type="entry name" value="Cyt_c/ubiquinol_Oxase_su3"/>
</dbReference>
<feature type="transmembrane region" description="Helical" evidence="7">
    <location>
        <begin position="70"/>
        <end position="88"/>
    </location>
</feature>
<accession>A0A381SLI2</accession>
<dbReference type="PANTHER" id="PTHR11403:SF2">
    <property type="entry name" value="CYTOCHROME BO(3) UBIQUINOL OXIDASE SUBUNIT 3"/>
    <property type="match status" value="1"/>
</dbReference>
<evidence type="ECO:0000256" key="7">
    <source>
        <dbReference type="SAM" id="Phobius"/>
    </source>
</evidence>
<dbReference type="Gene3D" id="1.20.120.80">
    <property type="entry name" value="Cytochrome c oxidase, subunit III, four-helix bundle"/>
    <property type="match status" value="1"/>
</dbReference>
<dbReference type="FunFam" id="1.20.120.80:FF:000001">
    <property type="entry name" value="Cytochrome (Ubi)quinol oxidase subunit III"/>
    <property type="match status" value="1"/>
</dbReference>
<evidence type="ECO:0000256" key="2">
    <source>
        <dbReference type="ARBA" id="ARBA00010581"/>
    </source>
</evidence>
<sequence length="176" mass="19351">VFLGSECLLFGGLISAYLVNRSRFHTGPAPGDIFDIPFTSVSSFVLLMSSLTMVLALSALQRGDIRNNRIWLLTTALLGSLFIGGQVYEFTSFLREGLGYTTSPFSSAFFTLTGFHGIHVSVGIVMLMSLAISSYRGTLTQKNAETVEIVGLYWHFVDVVWIFIFTVIYLVPSPTS</sequence>
<feature type="non-terminal residue" evidence="9">
    <location>
        <position position="1"/>
    </location>
</feature>
<dbReference type="PROSITE" id="PS50253">
    <property type="entry name" value="COX3"/>
    <property type="match status" value="1"/>
</dbReference>
<dbReference type="GO" id="GO:0019646">
    <property type="term" value="P:aerobic electron transport chain"/>
    <property type="evidence" value="ECO:0007669"/>
    <property type="project" value="InterPro"/>
</dbReference>
<dbReference type="EMBL" id="UINC01003277">
    <property type="protein sequence ID" value="SVA04910.1"/>
    <property type="molecule type" value="Genomic_DNA"/>
</dbReference>
<feature type="transmembrane region" description="Helical" evidence="7">
    <location>
        <begin position="108"/>
        <end position="132"/>
    </location>
</feature>
<comment type="subcellular location">
    <subcellularLocation>
        <location evidence="1">Cell membrane</location>
        <topology evidence="1">Multi-pass membrane protein</topology>
    </subcellularLocation>
</comment>
<comment type="similarity">
    <text evidence="2">Belongs to the cytochrome c oxidase subunit 3 family.</text>
</comment>
<evidence type="ECO:0000259" key="8">
    <source>
        <dbReference type="PROSITE" id="PS50253"/>
    </source>
</evidence>
<evidence type="ECO:0000256" key="1">
    <source>
        <dbReference type="ARBA" id="ARBA00004651"/>
    </source>
</evidence>
<keyword evidence="5 7" id="KW-1133">Transmembrane helix</keyword>
<dbReference type="InterPro" id="IPR035973">
    <property type="entry name" value="Cyt_c_oxidase_su3-like_sf"/>
</dbReference>
<evidence type="ECO:0000256" key="3">
    <source>
        <dbReference type="ARBA" id="ARBA00022475"/>
    </source>
</evidence>
<evidence type="ECO:0000256" key="5">
    <source>
        <dbReference type="ARBA" id="ARBA00022989"/>
    </source>
</evidence>
<keyword evidence="4 7" id="KW-0812">Transmembrane</keyword>
<protein>
    <recommendedName>
        <fullName evidence="8">Heme-copper oxidase subunit III family profile domain-containing protein</fullName>
    </recommendedName>
</protein>